<evidence type="ECO:0000256" key="12">
    <source>
        <dbReference type="HAMAP-Rule" id="MF_01152"/>
    </source>
</evidence>
<feature type="repeat" description="CXXCXGXG motif" evidence="12">
    <location>
        <begin position="170"/>
        <end position="177"/>
    </location>
</feature>
<dbReference type="PANTHER" id="PTHR43096:SF48">
    <property type="entry name" value="CHAPERONE PROTEIN DNAJ"/>
    <property type="match status" value="1"/>
</dbReference>
<keyword evidence="7 12" id="KW-0346">Stress response</keyword>
<dbReference type="FunFam" id="1.10.287.110:FF:000034">
    <property type="entry name" value="Chaperone protein DnaJ"/>
    <property type="match status" value="1"/>
</dbReference>
<dbReference type="Gene3D" id="1.10.287.110">
    <property type="entry name" value="DnaJ domain"/>
    <property type="match status" value="1"/>
</dbReference>
<dbReference type="InterPro" id="IPR001623">
    <property type="entry name" value="DnaJ_domain"/>
</dbReference>
<keyword evidence="5 12" id="KW-0863">Zinc-finger</keyword>
<dbReference type="PROSITE" id="PS00636">
    <property type="entry name" value="DNAJ_1"/>
    <property type="match status" value="1"/>
</dbReference>
<keyword evidence="17" id="KW-1185">Reference proteome</keyword>
<evidence type="ECO:0000256" key="10">
    <source>
        <dbReference type="ARBA" id="ARBA00061004"/>
    </source>
</evidence>
<keyword evidence="8 12" id="KW-0143">Chaperone</keyword>
<dbReference type="InterPro" id="IPR036410">
    <property type="entry name" value="HSP_DnaJ_Cys-rich_dom_sf"/>
</dbReference>
<dbReference type="NCBIfam" id="TIGR02349">
    <property type="entry name" value="DnaJ_bact"/>
    <property type="match status" value="1"/>
</dbReference>
<feature type="binding site" evidence="12">
    <location>
        <position position="159"/>
    </location>
    <ligand>
        <name>Zn(2+)</name>
        <dbReference type="ChEBI" id="CHEBI:29105"/>
        <label>1</label>
    </ligand>
</feature>
<comment type="function">
    <text evidence="9 12">Participates actively in the response to hyperosmotic and heat shock by preventing the aggregation of stress-denatured proteins and by disaggregating proteins, also in an autonomous, DnaK-independent fashion. Unfolded proteins bind initially to DnaJ; upon interaction with the DnaJ-bound protein, DnaK hydrolyzes its bound ATP, resulting in the formation of a stable complex. GrpE releases ADP from DnaK; ATP binding to DnaK triggers the release of the substrate protein, thus completing the reaction cycle. Several rounds of ATP-dependent interactions between DnaJ, DnaK and GrpE are required for fully efficient folding. Also involved, together with DnaK and GrpE, in the DNA replication of plasmids through activation of initiation proteins.</text>
</comment>
<sequence>MNFNINKGIITQKKRRSILDYYEILGVSRTASAVEIKKAYRKLAMKYHPDRNPGDKEAEEKFKLINEAYQVLSDEEKRAVYDRYGKEGLEGRGYKTDFDFSDIFDMFNDIFGGGFGGRGEEPLPYDIDKAIEVTLDFEEAVYGVSKEIKTTYFSICPKCKGSGAEEKETCPVCHGRGQVIMGNGFMRISQTCPECQGKGYIIKKKCSECKGRGYIVKEESVKIDIPAGVDNGMRMRIAGRGNETRGGYRGDLYLIFKVKESKIFKRKGNNLIVEVPVFFTSAILGDSVKIPTLSGEKEIEIKPGTKDKTKIIFRGEGIPDPNTGYKGDLIAIINIVYPNRLTDEQKELLEKLHKSFGKEVKEHKNILEEAIEKVKSWFKK</sequence>
<dbReference type="InterPro" id="IPR012724">
    <property type="entry name" value="DnaJ"/>
</dbReference>
<feature type="binding site" evidence="12">
    <location>
        <position position="209"/>
    </location>
    <ligand>
        <name>Zn(2+)</name>
        <dbReference type="ChEBI" id="CHEBI:29105"/>
        <label>1</label>
    </ligand>
</feature>
<dbReference type="Pfam" id="PF00226">
    <property type="entry name" value="DnaJ"/>
    <property type="match status" value="1"/>
</dbReference>
<dbReference type="EMBL" id="BDME01000001">
    <property type="protein sequence ID" value="GAX87429.1"/>
    <property type="molecule type" value="Genomic_DNA"/>
</dbReference>
<dbReference type="PROSITE" id="PS51188">
    <property type="entry name" value="ZF_CR"/>
    <property type="match status" value="1"/>
</dbReference>
<feature type="repeat" description="CXXCXGXG motif" evidence="12">
    <location>
        <begin position="206"/>
        <end position="213"/>
    </location>
</feature>
<feature type="zinc finger region" description="CR-type" evidence="13">
    <location>
        <begin position="143"/>
        <end position="218"/>
    </location>
</feature>
<dbReference type="InterPro" id="IPR008971">
    <property type="entry name" value="HSP40/DnaJ_pept-bd"/>
</dbReference>
<dbReference type="InterPro" id="IPR018253">
    <property type="entry name" value="DnaJ_domain_CS"/>
</dbReference>
<comment type="caution">
    <text evidence="16">The sequence shown here is derived from an EMBL/GenBank/DDBJ whole genome shotgun (WGS) entry which is preliminary data.</text>
</comment>
<dbReference type="HAMAP" id="MF_01152">
    <property type="entry name" value="DnaJ"/>
    <property type="match status" value="1"/>
</dbReference>
<proteinExistence type="inferred from homology"/>
<dbReference type="GO" id="GO:0008270">
    <property type="term" value="F:zinc ion binding"/>
    <property type="evidence" value="ECO:0007669"/>
    <property type="project" value="UniProtKB-UniRule"/>
</dbReference>
<reference evidence="16 17" key="1">
    <citation type="journal article" date="2017" name="Syst. Appl. Microbiol.">
        <title>Lebetimonas natsushimae sp. nov., a novel strictly anaerobic, moderately thermophilic chemoautotroph isolated from a deep-sea hydrothermal vent polychaete nest in the Mid-Okinawa Trough.</title>
        <authorList>
            <person name="Nagata R."/>
            <person name="Takaki Y."/>
            <person name="Tame A."/>
            <person name="Nunoura T."/>
            <person name="Muto H."/>
            <person name="Mino S."/>
            <person name="Sawayama S."/>
            <person name="Takai K."/>
            <person name="Nakagawa S."/>
        </authorList>
    </citation>
    <scope>NUCLEOTIDE SEQUENCE [LARGE SCALE GENOMIC DNA]</scope>
    <source>
        <strain evidence="16 17">HS1857</strain>
    </source>
</reference>
<accession>A0A292YDE1</accession>
<dbReference type="InterPro" id="IPR002939">
    <property type="entry name" value="DnaJ_C"/>
</dbReference>
<evidence type="ECO:0000259" key="15">
    <source>
        <dbReference type="PROSITE" id="PS51188"/>
    </source>
</evidence>
<feature type="binding site" evidence="12">
    <location>
        <position position="192"/>
    </location>
    <ligand>
        <name>Zn(2+)</name>
        <dbReference type="ChEBI" id="CHEBI:29105"/>
        <label>2</label>
    </ligand>
</feature>
<dbReference type="SUPFAM" id="SSF57938">
    <property type="entry name" value="DnaJ/Hsp40 cysteine-rich domain"/>
    <property type="match status" value="1"/>
</dbReference>
<dbReference type="GO" id="GO:0005524">
    <property type="term" value="F:ATP binding"/>
    <property type="evidence" value="ECO:0007669"/>
    <property type="project" value="InterPro"/>
</dbReference>
<evidence type="ECO:0000256" key="11">
    <source>
        <dbReference type="ARBA" id="ARBA00067609"/>
    </source>
</evidence>
<dbReference type="PROSITE" id="PS50076">
    <property type="entry name" value="DNAJ_2"/>
    <property type="match status" value="1"/>
</dbReference>
<dbReference type="Pfam" id="PF01556">
    <property type="entry name" value="DnaJ_C"/>
    <property type="match status" value="1"/>
</dbReference>
<gene>
    <name evidence="12" type="primary">dnaJ</name>
    <name evidence="16" type="ORF">LNAT_P0725</name>
</gene>
<keyword evidence="2 12" id="KW-0235">DNA replication</keyword>
<dbReference type="SMART" id="SM00271">
    <property type="entry name" value="DnaJ"/>
    <property type="match status" value="1"/>
</dbReference>
<evidence type="ECO:0000256" key="5">
    <source>
        <dbReference type="ARBA" id="ARBA00022771"/>
    </source>
</evidence>
<evidence type="ECO:0000256" key="3">
    <source>
        <dbReference type="ARBA" id="ARBA00022723"/>
    </source>
</evidence>
<dbReference type="CDD" id="cd06257">
    <property type="entry name" value="DnaJ"/>
    <property type="match status" value="1"/>
</dbReference>
<protein>
    <recommendedName>
        <fullName evidence="11 12">Chaperone protein DnaJ</fullName>
    </recommendedName>
</protein>
<evidence type="ECO:0000256" key="13">
    <source>
        <dbReference type="PROSITE-ProRule" id="PRU00546"/>
    </source>
</evidence>
<evidence type="ECO:0000256" key="4">
    <source>
        <dbReference type="ARBA" id="ARBA00022737"/>
    </source>
</evidence>
<evidence type="ECO:0000256" key="7">
    <source>
        <dbReference type="ARBA" id="ARBA00023016"/>
    </source>
</evidence>
<dbReference type="FunFam" id="2.60.260.20:FF:000005">
    <property type="entry name" value="Chaperone protein dnaJ 1, mitochondrial"/>
    <property type="match status" value="1"/>
</dbReference>
<feature type="binding site" evidence="12">
    <location>
        <position position="206"/>
    </location>
    <ligand>
        <name>Zn(2+)</name>
        <dbReference type="ChEBI" id="CHEBI:29105"/>
        <label>1</label>
    </ligand>
</feature>
<feature type="domain" description="J" evidence="14">
    <location>
        <begin position="20"/>
        <end position="85"/>
    </location>
</feature>
<feature type="binding site" evidence="12">
    <location>
        <position position="170"/>
    </location>
    <ligand>
        <name>Zn(2+)</name>
        <dbReference type="ChEBI" id="CHEBI:29105"/>
        <label>2</label>
    </ligand>
</feature>
<dbReference type="Gene3D" id="2.60.260.20">
    <property type="entry name" value="Urease metallochaperone UreE, N-terminal domain"/>
    <property type="match status" value="2"/>
</dbReference>
<dbReference type="CDD" id="cd10747">
    <property type="entry name" value="DnaJ_C"/>
    <property type="match status" value="1"/>
</dbReference>
<dbReference type="SUPFAM" id="SSF49493">
    <property type="entry name" value="HSP40/DnaJ peptide-binding domain"/>
    <property type="match status" value="2"/>
</dbReference>
<dbReference type="NCBIfam" id="NF008035">
    <property type="entry name" value="PRK10767.1"/>
    <property type="match status" value="1"/>
</dbReference>
<evidence type="ECO:0000256" key="1">
    <source>
        <dbReference type="ARBA" id="ARBA00022490"/>
    </source>
</evidence>
<name>A0A292YDE1_9BACT</name>
<dbReference type="PANTHER" id="PTHR43096">
    <property type="entry name" value="DNAJ HOMOLOG 1, MITOCHONDRIAL-RELATED"/>
    <property type="match status" value="1"/>
</dbReference>
<feature type="domain" description="CR-type" evidence="15">
    <location>
        <begin position="143"/>
        <end position="218"/>
    </location>
</feature>
<dbReference type="CDD" id="cd10719">
    <property type="entry name" value="DnaJ_zf"/>
    <property type="match status" value="1"/>
</dbReference>
<dbReference type="Gene3D" id="6.20.20.10">
    <property type="match status" value="2"/>
</dbReference>
<evidence type="ECO:0000259" key="14">
    <source>
        <dbReference type="PROSITE" id="PS50076"/>
    </source>
</evidence>
<dbReference type="GO" id="GO:0005737">
    <property type="term" value="C:cytoplasm"/>
    <property type="evidence" value="ECO:0007669"/>
    <property type="project" value="UniProtKB-SubCell"/>
</dbReference>
<dbReference type="Proteomes" id="UP000217944">
    <property type="component" value="Unassembled WGS sequence"/>
</dbReference>
<feature type="binding site" evidence="12">
    <location>
        <position position="195"/>
    </location>
    <ligand>
        <name>Zn(2+)</name>
        <dbReference type="ChEBI" id="CHEBI:29105"/>
        <label>2</label>
    </ligand>
</feature>
<evidence type="ECO:0000313" key="16">
    <source>
        <dbReference type="EMBL" id="GAX87429.1"/>
    </source>
</evidence>
<keyword evidence="1 12" id="KW-0963">Cytoplasm</keyword>
<dbReference type="GO" id="GO:0006260">
    <property type="term" value="P:DNA replication"/>
    <property type="evidence" value="ECO:0007669"/>
    <property type="project" value="UniProtKB-KW"/>
</dbReference>
<dbReference type="GO" id="GO:0009408">
    <property type="term" value="P:response to heat"/>
    <property type="evidence" value="ECO:0007669"/>
    <property type="project" value="InterPro"/>
</dbReference>
<dbReference type="GO" id="GO:0051082">
    <property type="term" value="F:unfolded protein binding"/>
    <property type="evidence" value="ECO:0007669"/>
    <property type="project" value="UniProtKB-UniRule"/>
</dbReference>
<keyword evidence="3 12" id="KW-0479">Metal-binding</keyword>
<keyword evidence="4 12" id="KW-0677">Repeat</keyword>
<dbReference type="InterPro" id="IPR001305">
    <property type="entry name" value="HSP_DnaJ_Cys-rich_dom"/>
</dbReference>
<dbReference type="Pfam" id="PF00684">
    <property type="entry name" value="DnaJ_CXXCXGXG"/>
    <property type="match status" value="1"/>
</dbReference>
<evidence type="ECO:0000256" key="2">
    <source>
        <dbReference type="ARBA" id="ARBA00022705"/>
    </source>
</evidence>
<evidence type="ECO:0000256" key="8">
    <source>
        <dbReference type="ARBA" id="ARBA00023186"/>
    </source>
</evidence>
<comment type="similarity">
    <text evidence="10 12">Belongs to the DnaJ family.</text>
</comment>
<evidence type="ECO:0000313" key="17">
    <source>
        <dbReference type="Proteomes" id="UP000217944"/>
    </source>
</evidence>
<dbReference type="AlphaFoldDB" id="A0A292YDE1"/>
<dbReference type="GO" id="GO:0042026">
    <property type="term" value="P:protein refolding"/>
    <property type="evidence" value="ECO:0007669"/>
    <property type="project" value="TreeGrafter"/>
</dbReference>
<comment type="cofactor">
    <cofactor evidence="12">
        <name>Zn(2+)</name>
        <dbReference type="ChEBI" id="CHEBI:29105"/>
    </cofactor>
    <text evidence="12">Binds 2 Zn(2+) ions per monomer.</text>
</comment>
<keyword evidence="6 12" id="KW-0862">Zinc</keyword>
<comment type="domain">
    <text evidence="12">The J domain is necessary and sufficient to stimulate DnaK ATPase activity. Zinc center 1 plays an important role in the autonomous, DnaK-independent chaperone activity of DnaJ. Zinc center 2 is essential for interaction with DnaK and for DnaJ activity.</text>
</comment>
<evidence type="ECO:0000256" key="6">
    <source>
        <dbReference type="ARBA" id="ARBA00022833"/>
    </source>
</evidence>
<feature type="binding site" evidence="12">
    <location>
        <position position="173"/>
    </location>
    <ligand>
        <name>Zn(2+)</name>
        <dbReference type="ChEBI" id="CHEBI:29105"/>
        <label>2</label>
    </ligand>
</feature>
<dbReference type="InterPro" id="IPR036869">
    <property type="entry name" value="J_dom_sf"/>
</dbReference>
<evidence type="ECO:0000256" key="9">
    <source>
        <dbReference type="ARBA" id="ARBA00053423"/>
    </source>
</evidence>
<comment type="subunit">
    <text evidence="12">Homodimer.</text>
</comment>
<dbReference type="PRINTS" id="PR00625">
    <property type="entry name" value="JDOMAIN"/>
</dbReference>
<feature type="repeat" description="CXXCXGXG motif" evidence="12">
    <location>
        <begin position="192"/>
        <end position="199"/>
    </location>
</feature>
<dbReference type="GO" id="GO:0031072">
    <property type="term" value="F:heat shock protein binding"/>
    <property type="evidence" value="ECO:0007669"/>
    <property type="project" value="InterPro"/>
</dbReference>
<comment type="subcellular location">
    <subcellularLocation>
        <location evidence="12">Cytoplasm</location>
    </subcellularLocation>
</comment>
<dbReference type="FunFam" id="2.10.230.10:FF:000002">
    <property type="entry name" value="Molecular chaperone DnaJ"/>
    <property type="match status" value="1"/>
</dbReference>
<dbReference type="SUPFAM" id="SSF46565">
    <property type="entry name" value="Chaperone J-domain"/>
    <property type="match status" value="1"/>
</dbReference>
<feature type="binding site" evidence="12">
    <location>
        <position position="156"/>
    </location>
    <ligand>
        <name>Zn(2+)</name>
        <dbReference type="ChEBI" id="CHEBI:29105"/>
        <label>1</label>
    </ligand>
</feature>
<feature type="repeat" description="CXXCXGXG motif" evidence="12">
    <location>
        <begin position="156"/>
        <end position="163"/>
    </location>
</feature>
<organism evidence="16 17">
    <name type="scientific">Lebetimonas natsushimae</name>
    <dbReference type="NCBI Taxonomy" id="1936991"/>
    <lineage>
        <taxon>Bacteria</taxon>
        <taxon>Pseudomonadati</taxon>
        <taxon>Campylobacterota</taxon>
        <taxon>Epsilonproteobacteria</taxon>
        <taxon>Nautiliales</taxon>
        <taxon>Nautiliaceae</taxon>
        <taxon>Lebetimonas</taxon>
    </lineage>
</organism>